<dbReference type="Proteomes" id="UP000543642">
    <property type="component" value="Unassembled WGS sequence"/>
</dbReference>
<proteinExistence type="predicted"/>
<sequence>MKGKIERIFVLGGLLVIIYVIFFSLFRYGLGISSQNIFQGIEFPEIKGNGSVNFLELSQWIWIYFFYWVVAGYYINVRFRTRSLTIFRYHSKWSWFWHLLCGLFFLQCIYMVIIGAGVYKSHLSYGWLSVILLSIHSFLGVSIILLLKILSGSSVVSLLSMLLLEFFSFVIGEEAGFNVNIVPAFWGMSVRSDIADTGNGYNSGLVIVVQLLMIFLILGFGNHLQKHFEERGKMNE</sequence>
<keyword evidence="1" id="KW-1133">Transmembrane helix</keyword>
<evidence type="ECO:0000313" key="3">
    <source>
        <dbReference type="Proteomes" id="UP000543642"/>
    </source>
</evidence>
<feature type="transmembrane region" description="Helical" evidence="1">
    <location>
        <begin position="57"/>
        <end position="75"/>
    </location>
</feature>
<gene>
    <name evidence="2" type="ORF">HNP82_000394</name>
</gene>
<name>A0A7W8H8W1_9FIRM</name>
<feature type="transmembrane region" description="Helical" evidence="1">
    <location>
        <begin position="7"/>
        <end position="26"/>
    </location>
</feature>
<dbReference type="AlphaFoldDB" id="A0A7W8H8W1"/>
<feature type="transmembrane region" description="Helical" evidence="1">
    <location>
        <begin position="154"/>
        <end position="172"/>
    </location>
</feature>
<reference evidence="2 3" key="1">
    <citation type="submission" date="2020-08" db="EMBL/GenBank/DDBJ databases">
        <title>Genomic Encyclopedia of Type Strains, Phase IV (KMG-IV): sequencing the most valuable type-strain genomes for metagenomic binning, comparative biology and taxonomic classification.</title>
        <authorList>
            <person name="Goeker M."/>
        </authorList>
    </citation>
    <scope>NUCLEOTIDE SEQUENCE [LARGE SCALE GENOMIC DNA]</scope>
    <source>
        <strain evidence="2 3">DSM 106146</strain>
    </source>
</reference>
<dbReference type="RefSeq" id="WP_183770887.1">
    <property type="nucleotide sequence ID" value="NZ_JACHFW010000001.1"/>
</dbReference>
<dbReference type="EMBL" id="JACHFW010000001">
    <property type="protein sequence ID" value="MBB5263300.1"/>
    <property type="molecule type" value="Genomic_DNA"/>
</dbReference>
<protein>
    <submittedName>
        <fullName evidence="2">Uncharacterized protein</fullName>
    </submittedName>
</protein>
<feature type="transmembrane region" description="Helical" evidence="1">
    <location>
        <begin position="125"/>
        <end position="147"/>
    </location>
</feature>
<evidence type="ECO:0000256" key="1">
    <source>
        <dbReference type="SAM" id="Phobius"/>
    </source>
</evidence>
<keyword evidence="1" id="KW-0472">Membrane</keyword>
<feature type="transmembrane region" description="Helical" evidence="1">
    <location>
        <begin position="95"/>
        <end position="119"/>
    </location>
</feature>
<organism evidence="2 3">
    <name type="scientific">Catenibacillus scindens</name>
    <dbReference type="NCBI Taxonomy" id="673271"/>
    <lineage>
        <taxon>Bacteria</taxon>
        <taxon>Bacillati</taxon>
        <taxon>Bacillota</taxon>
        <taxon>Clostridia</taxon>
        <taxon>Lachnospirales</taxon>
        <taxon>Lachnospiraceae</taxon>
        <taxon>Catenibacillus</taxon>
    </lineage>
</organism>
<evidence type="ECO:0000313" key="2">
    <source>
        <dbReference type="EMBL" id="MBB5263300.1"/>
    </source>
</evidence>
<accession>A0A7W8H8W1</accession>
<comment type="caution">
    <text evidence="2">The sequence shown here is derived from an EMBL/GenBank/DDBJ whole genome shotgun (WGS) entry which is preliminary data.</text>
</comment>
<keyword evidence="1" id="KW-0812">Transmembrane</keyword>
<feature type="transmembrane region" description="Helical" evidence="1">
    <location>
        <begin position="205"/>
        <end position="224"/>
    </location>
</feature>
<keyword evidence="3" id="KW-1185">Reference proteome</keyword>